<feature type="compositionally biased region" description="Basic and acidic residues" evidence="5">
    <location>
        <begin position="611"/>
        <end position="654"/>
    </location>
</feature>
<feature type="compositionally biased region" description="Polar residues" evidence="5">
    <location>
        <begin position="24"/>
        <end position="34"/>
    </location>
</feature>
<dbReference type="eggNOG" id="KOG2868">
    <property type="taxonomic scope" value="Eukaryota"/>
</dbReference>
<feature type="region of interest" description="Disordered" evidence="5">
    <location>
        <begin position="607"/>
        <end position="706"/>
    </location>
</feature>
<proteinExistence type="inferred from homology"/>
<accession>S8DRK5</accession>
<dbReference type="Pfam" id="PF06058">
    <property type="entry name" value="DCP1"/>
    <property type="match status" value="1"/>
</dbReference>
<feature type="compositionally biased region" description="Polar residues" evidence="5">
    <location>
        <begin position="535"/>
        <end position="561"/>
    </location>
</feature>
<evidence type="ECO:0000256" key="4">
    <source>
        <dbReference type="ARBA" id="ARBA00022664"/>
    </source>
</evidence>
<evidence type="ECO:0008006" key="8">
    <source>
        <dbReference type="Google" id="ProtNLM"/>
    </source>
</evidence>
<feature type="compositionally biased region" description="Polar residues" evidence="5">
    <location>
        <begin position="512"/>
        <end position="523"/>
    </location>
</feature>
<evidence type="ECO:0000256" key="3">
    <source>
        <dbReference type="ARBA" id="ARBA00022490"/>
    </source>
</evidence>
<dbReference type="Proteomes" id="UP000015241">
    <property type="component" value="Unassembled WGS sequence"/>
</dbReference>
<dbReference type="SUPFAM" id="SSF50729">
    <property type="entry name" value="PH domain-like"/>
    <property type="match status" value="1"/>
</dbReference>
<dbReference type="PANTHER" id="PTHR16290">
    <property type="entry name" value="TRANSCRIPTION FACTOR SMIF DECAPPING ENZYME DCP1"/>
    <property type="match status" value="1"/>
</dbReference>
<dbReference type="InterPro" id="IPR010334">
    <property type="entry name" value="Dcp1"/>
</dbReference>
<feature type="region of interest" description="Disordered" evidence="5">
    <location>
        <begin position="278"/>
        <end position="297"/>
    </location>
</feature>
<dbReference type="InParanoid" id="S8DRK5"/>
<dbReference type="GO" id="GO:0006397">
    <property type="term" value="P:mRNA processing"/>
    <property type="evidence" value="ECO:0007669"/>
    <property type="project" value="UniProtKB-KW"/>
</dbReference>
<dbReference type="STRING" id="743788.S8DRK5"/>
<dbReference type="GO" id="GO:0003729">
    <property type="term" value="F:mRNA binding"/>
    <property type="evidence" value="ECO:0007669"/>
    <property type="project" value="TreeGrafter"/>
</dbReference>
<dbReference type="InterPro" id="IPR011993">
    <property type="entry name" value="PH-like_dom_sf"/>
</dbReference>
<dbReference type="OrthoDB" id="440673at2759"/>
<evidence type="ECO:0000256" key="2">
    <source>
        <dbReference type="ARBA" id="ARBA00008778"/>
    </source>
</evidence>
<dbReference type="AlphaFoldDB" id="S8DRK5"/>
<keyword evidence="3" id="KW-0963">Cytoplasm</keyword>
<dbReference type="EMBL" id="KE504210">
    <property type="protein sequence ID" value="EPS95312.1"/>
    <property type="molecule type" value="Genomic_DNA"/>
</dbReference>
<dbReference type="GO" id="GO:0031087">
    <property type="term" value="P:deadenylation-independent decapping of nuclear-transcribed mRNA"/>
    <property type="evidence" value="ECO:0007669"/>
    <property type="project" value="TreeGrafter"/>
</dbReference>
<dbReference type="CDD" id="cd09804">
    <property type="entry name" value="Dcp1"/>
    <property type="match status" value="1"/>
</dbReference>
<feature type="compositionally biased region" description="Low complexity" evidence="5">
    <location>
        <begin position="410"/>
        <end position="421"/>
    </location>
</feature>
<keyword evidence="7" id="KW-1185">Reference proteome</keyword>
<dbReference type="PANTHER" id="PTHR16290:SF0">
    <property type="entry name" value="DECAPPING PROTEIN 1, ISOFORM A"/>
    <property type="match status" value="1"/>
</dbReference>
<protein>
    <recommendedName>
        <fullName evidence="8">mRNA-decapping enzyme C-terminal domain-containing protein</fullName>
    </recommendedName>
</protein>
<feature type="region of interest" description="Disordered" evidence="5">
    <location>
        <begin position="409"/>
        <end position="439"/>
    </location>
</feature>
<feature type="region of interest" description="Disordered" evidence="5">
    <location>
        <begin position="221"/>
        <end position="248"/>
    </location>
</feature>
<sequence>MAPRRHRSTSNAANVYPEDGLVKRTQSPATQQRQHGLSPVIYENNLKVLRRREPSILSIFDQFSHVCVYHFKENKWEKQGYEGSMFLFEKQTYPPYGLFILNRVGTDDYIRPIYPEDDVGIVGDYLGFRYYPKFTQVRLALNLPYPIPPEHRARFDSALLNKLTPEEVATSRAESASTSKKEWKGTSVTIGLWMFATDAREPLKDVMMRLHSYVQEGKPYPNEFRYGPGHPPPPNSHLRTASRASVSSDVNANGAPIAASSNGSGSELDKLFAKLVPSASSTPAPEAPPAPEPSVPRKMSVQDLFSALGGQQLAQITPPPAPAPSAPTPNRGIALLDSIFASATPSYASAQSVPGSSQIPQAPPMAHTTSLPAHPEDIQIVSPKPTSNALPQILNQDVISSLLGLDSHSRASSAAPSSAGSRRSRSNRYEGDNEYSEGELASVSDYSATSTALDVDPDPAILAAGSSSGLPLLAIQHSEPIATSARSVQGDVTPRQTVRGIGPFSPPLQPQRPGSQPSAQQHLAPTPPARPAVNGHSNGVTQSDSSLTVTAGNAGSQPQQLQQRELVPFSADSELWPYPRAPLDDRSQEDIVELDFTDTRALSDPAVFSSRLKEKQEAKGQGKQEKRKKTREERAAERERKREEIERGWDDPTKGEVTVGARPPSTAPGGSETGKGKRKERAVNGAAKAAPITNGHTEEKTTPGGIRVNAARDAVVSTASKEVAKELPKNEFVRELLALIHTDKSFVDRLYQDYLHHANN</sequence>
<feature type="compositionally biased region" description="Polar residues" evidence="5">
    <location>
        <begin position="349"/>
        <end position="360"/>
    </location>
</feature>
<dbReference type="GO" id="GO:0000932">
    <property type="term" value="C:P-body"/>
    <property type="evidence" value="ECO:0007669"/>
    <property type="project" value="TreeGrafter"/>
</dbReference>
<evidence type="ECO:0000313" key="7">
    <source>
        <dbReference type="Proteomes" id="UP000015241"/>
    </source>
</evidence>
<keyword evidence="4" id="KW-0507">mRNA processing</keyword>
<feature type="region of interest" description="Disordered" evidence="5">
    <location>
        <begin position="1"/>
        <end position="34"/>
    </location>
</feature>
<evidence type="ECO:0000256" key="1">
    <source>
        <dbReference type="ARBA" id="ARBA00004496"/>
    </source>
</evidence>
<reference evidence="6 7" key="1">
    <citation type="journal article" date="2012" name="Science">
        <title>The Paleozoic origin of enzymatic lignin decomposition reconstructed from 31 fungal genomes.</title>
        <authorList>
            <person name="Floudas D."/>
            <person name="Binder M."/>
            <person name="Riley R."/>
            <person name="Barry K."/>
            <person name="Blanchette R.A."/>
            <person name="Henrissat B."/>
            <person name="Martinez A.T."/>
            <person name="Otillar R."/>
            <person name="Spatafora J.W."/>
            <person name="Yadav J.S."/>
            <person name="Aerts A."/>
            <person name="Benoit I."/>
            <person name="Boyd A."/>
            <person name="Carlson A."/>
            <person name="Copeland A."/>
            <person name="Coutinho P.M."/>
            <person name="de Vries R.P."/>
            <person name="Ferreira P."/>
            <person name="Findley K."/>
            <person name="Foster B."/>
            <person name="Gaskell J."/>
            <person name="Glotzer D."/>
            <person name="Gorecki P."/>
            <person name="Heitman J."/>
            <person name="Hesse C."/>
            <person name="Hori C."/>
            <person name="Igarashi K."/>
            <person name="Jurgens J.A."/>
            <person name="Kallen N."/>
            <person name="Kersten P."/>
            <person name="Kohler A."/>
            <person name="Kuees U."/>
            <person name="Kumar T.K.A."/>
            <person name="Kuo A."/>
            <person name="LaButti K."/>
            <person name="Larrondo L.F."/>
            <person name="Lindquist E."/>
            <person name="Ling A."/>
            <person name="Lombard V."/>
            <person name="Lucas S."/>
            <person name="Lundell T."/>
            <person name="Martin R."/>
            <person name="McLaughlin D.J."/>
            <person name="Morgenstern I."/>
            <person name="Morin E."/>
            <person name="Murat C."/>
            <person name="Nagy L.G."/>
            <person name="Nolan M."/>
            <person name="Ohm R.A."/>
            <person name="Patyshakuliyeva A."/>
            <person name="Rokas A."/>
            <person name="Ruiz-Duenas F.J."/>
            <person name="Sabat G."/>
            <person name="Salamov A."/>
            <person name="Samejima M."/>
            <person name="Schmutz J."/>
            <person name="Slot J.C."/>
            <person name="St John F."/>
            <person name="Stenlid J."/>
            <person name="Sun H."/>
            <person name="Sun S."/>
            <person name="Syed K."/>
            <person name="Tsang A."/>
            <person name="Wiebenga A."/>
            <person name="Young D."/>
            <person name="Pisabarro A."/>
            <person name="Eastwood D.C."/>
            <person name="Martin F."/>
            <person name="Cullen D."/>
            <person name="Grigoriev I.V."/>
            <person name="Hibbett D.S."/>
        </authorList>
    </citation>
    <scope>NUCLEOTIDE SEQUENCE</scope>
    <source>
        <strain evidence="7">FP-58527</strain>
    </source>
</reference>
<feature type="region of interest" description="Disordered" evidence="5">
    <location>
        <begin position="349"/>
        <end position="371"/>
    </location>
</feature>
<evidence type="ECO:0000256" key="5">
    <source>
        <dbReference type="SAM" id="MobiDB-lite"/>
    </source>
</evidence>
<gene>
    <name evidence="6" type="ORF">FOMPIDRAFT_1168800</name>
</gene>
<organism evidence="6 7">
    <name type="scientific">Fomitopsis schrenkii</name>
    <name type="common">Brown rot fungus</name>
    <dbReference type="NCBI Taxonomy" id="2126942"/>
    <lineage>
        <taxon>Eukaryota</taxon>
        <taxon>Fungi</taxon>
        <taxon>Dikarya</taxon>
        <taxon>Basidiomycota</taxon>
        <taxon>Agaricomycotina</taxon>
        <taxon>Agaricomycetes</taxon>
        <taxon>Polyporales</taxon>
        <taxon>Fomitopsis</taxon>
    </lineage>
</organism>
<evidence type="ECO:0000313" key="6">
    <source>
        <dbReference type="EMBL" id="EPS95312.1"/>
    </source>
</evidence>
<comment type="similarity">
    <text evidence="2">Belongs to the DCP1 family.</text>
</comment>
<feature type="compositionally biased region" description="Pro residues" evidence="5">
    <location>
        <begin position="285"/>
        <end position="294"/>
    </location>
</feature>
<name>S8DRK5_FOMSC</name>
<comment type="subcellular location">
    <subcellularLocation>
        <location evidence="1">Cytoplasm</location>
    </subcellularLocation>
</comment>
<feature type="region of interest" description="Disordered" evidence="5">
    <location>
        <begin position="483"/>
        <end position="561"/>
    </location>
</feature>
<dbReference type="Gene3D" id="2.30.29.30">
    <property type="entry name" value="Pleckstrin-homology domain (PH domain)/Phosphotyrosine-binding domain (PTB)"/>
    <property type="match status" value="1"/>
</dbReference>
<dbReference type="HOGENOM" id="CLU_013362_0_0_1"/>
<dbReference type="GO" id="GO:0008047">
    <property type="term" value="F:enzyme activator activity"/>
    <property type="evidence" value="ECO:0007669"/>
    <property type="project" value="InterPro"/>
</dbReference>
<dbReference type="GO" id="GO:0000290">
    <property type="term" value="P:deadenylation-dependent decapping of nuclear-transcribed mRNA"/>
    <property type="evidence" value="ECO:0007669"/>
    <property type="project" value="InterPro"/>
</dbReference>
<feature type="compositionally biased region" description="Polar residues" evidence="5">
    <location>
        <begin position="237"/>
        <end position="248"/>
    </location>
</feature>